<evidence type="ECO:0000313" key="2">
    <source>
        <dbReference type="EMBL" id="GAI62271.1"/>
    </source>
</evidence>
<comment type="caution">
    <text evidence="2">The sequence shown here is derived from an EMBL/GenBank/DDBJ whole genome shotgun (WGS) entry which is preliminary data.</text>
</comment>
<dbReference type="AlphaFoldDB" id="X1R5F2"/>
<organism evidence="2">
    <name type="scientific">marine sediment metagenome</name>
    <dbReference type="NCBI Taxonomy" id="412755"/>
    <lineage>
        <taxon>unclassified sequences</taxon>
        <taxon>metagenomes</taxon>
        <taxon>ecological metagenomes</taxon>
    </lineage>
</organism>
<name>X1R5F2_9ZZZZ</name>
<reference evidence="2" key="1">
    <citation type="journal article" date="2014" name="Front. Microbiol.">
        <title>High frequency of phylogenetically diverse reductive dehalogenase-homologous genes in deep subseafloor sedimentary metagenomes.</title>
        <authorList>
            <person name="Kawai M."/>
            <person name="Futagami T."/>
            <person name="Toyoda A."/>
            <person name="Takaki Y."/>
            <person name="Nishi S."/>
            <person name="Hori S."/>
            <person name="Arai W."/>
            <person name="Tsubouchi T."/>
            <person name="Morono Y."/>
            <person name="Uchiyama I."/>
            <person name="Ito T."/>
            <person name="Fujiyama A."/>
            <person name="Inagaki F."/>
            <person name="Takami H."/>
        </authorList>
    </citation>
    <scope>NUCLEOTIDE SEQUENCE</scope>
    <source>
        <strain evidence="2">Expedition CK06-06</strain>
    </source>
</reference>
<accession>X1R5F2</accession>
<evidence type="ECO:0000256" key="1">
    <source>
        <dbReference type="SAM" id="MobiDB-lite"/>
    </source>
</evidence>
<protein>
    <submittedName>
        <fullName evidence="2">Uncharacterized protein</fullName>
    </submittedName>
</protein>
<proteinExistence type="predicted"/>
<dbReference type="EMBL" id="BARW01001661">
    <property type="protein sequence ID" value="GAI62271.1"/>
    <property type="molecule type" value="Genomic_DNA"/>
</dbReference>
<gene>
    <name evidence="2" type="ORF">S12H4_05124</name>
</gene>
<feature type="non-terminal residue" evidence="2">
    <location>
        <position position="33"/>
    </location>
</feature>
<sequence length="33" mass="3762">MVQTSGDPYQKQPGKDRLPAELTFPCVQLKEEK</sequence>
<feature type="region of interest" description="Disordered" evidence="1">
    <location>
        <begin position="1"/>
        <end position="33"/>
    </location>
</feature>